<protein>
    <recommendedName>
        <fullName evidence="3">HEPN domain-containing protein</fullName>
    </recommendedName>
</protein>
<dbReference type="RefSeq" id="WP_330937490.1">
    <property type="nucleotide sequence ID" value="NZ_JAZGJU010000040.1"/>
</dbReference>
<evidence type="ECO:0000313" key="2">
    <source>
        <dbReference type="Proteomes" id="UP001350005"/>
    </source>
</evidence>
<evidence type="ECO:0008006" key="3">
    <source>
        <dbReference type="Google" id="ProtNLM"/>
    </source>
</evidence>
<dbReference type="EMBL" id="JAZGJU010000040">
    <property type="protein sequence ID" value="MEE6129182.1"/>
    <property type="molecule type" value="Genomic_DNA"/>
</dbReference>
<comment type="caution">
    <text evidence="1">The sequence shown here is derived from an EMBL/GenBank/DDBJ whole genome shotgun (WGS) entry which is preliminary data.</text>
</comment>
<name>A0ABU7R2Z9_9FLAO</name>
<accession>A0ABU7R2Z9</accession>
<reference evidence="1 2" key="1">
    <citation type="submission" date="2024-01" db="EMBL/GenBank/DDBJ databases">
        <title>Whole genome of Chryseobacterium arthrosphaerae NNCa 2741.</title>
        <authorList>
            <person name="Boriskina E.V."/>
            <person name="Gordinskaya N.A."/>
            <person name="Kropotov V.S."/>
            <person name="Alekseeva A.E."/>
            <person name="Makhova M.A."/>
            <person name="Kryazhev D.V."/>
            <person name="Shkurkina I.S."/>
        </authorList>
    </citation>
    <scope>NUCLEOTIDE SEQUENCE [LARGE SCALE GENOMIC DNA]</scope>
    <source>
        <strain evidence="1 2">NNCa 2741</strain>
    </source>
</reference>
<evidence type="ECO:0000313" key="1">
    <source>
        <dbReference type="EMBL" id="MEE6129182.1"/>
    </source>
</evidence>
<gene>
    <name evidence="1" type="ORF">V2E39_17415</name>
</gene>
<dbReference type="Proteomes" id="UP001350005">
    <property type="component" value="Unassembled WGS sequence"/>
</dbReference>
<sequence length="127" mass="15060">MAKKLEHAEHNKKLCEKINAEKVHNDWCITTAFYSALHFVDLKILPFKLSDTIKCKDLKEASYHLRTKSKHETREEMVKIQCNKIYDAYRWLADNAHDARYKTYKFTPTQADKALQFLNEIQTYCTT</sequence>
<proteinExistence type="predicted"/>
<organism evidence="1 2">
    <name type="scientific">Chryseobacterium arthrosphaerae</name>
    <dbReference type="NCBI Taxonomy" id="651561"/>
    <lineage>
        <taxon>Bacteria</taxon>
        <taxon>Pseudomonadati</taxon>
        <taxon>Bacteroidota</taxon>
        <taxon>Flavobacteriia</taxon>
        <taxon>Flavobacteriales</taxon>
        <taxon>Weeksellaceae</taxon>
        <taxon>Chryseobacterium group</taxon>
        <taxon>Chryseobacterium</taxon>
    </lineage>
</organism>
<keyword evidence="2" id="KW-1185">Reference proteome</keyword>